<gene>
    <name evidence="5" type="ORF">O7A60_14185</name>
</gene>
<dbReference type="Proteomes" id="UP001387293">
    <property type="component" value="Unassembled WGS sequence"/>
</dbReference>
<dbReference type="Pfam" id="PF13408">
    <property type="entry name" value="Zn_ribbon_recom"/>
    <property type="match status" value="1"/>
</dbReference>
<protein>
    <submittedName>
        <fullName evidence="5">Recombinase family protein</fullName>
    </submittedName>
</protein>
<dbReference type="InterPro" id="IPR025827">
    <property type="entry name" value="Zn_ribbon_recom_dom"/>
</dbReference>
<feature type="coiled-coil region" evidence="3">
    <location>
        <begin position="407"/>
        <end position="455"/>
    </location>
</feature>
<evidence type="ECO:0000256" key="1">
    <source>
        <dbReference type="ARBA" id="ARBA00023125"/>
    </source>
</evidence>
<evidence type="ECO:0000256" key="2">
    <source>
        <dbReference type="ARBA" id="ARBA00023172"/>
    </source>
</evidence>
<reference evidence="5 6" key="1">
    <citation type="submission" date="2022-12" db="EMBL/GenBank/DDBJ databases">
        <authorList>
            <person name="Muema E."/>
        </authorList>
    </citation>
    <scope>NUCLEOTIDE SEQUENCE [LARGE SCALE GENOMIC DNA]</scope>
    <source>
        <strain evidence="6">1326</strain>
    </source>
</reference>
<dbReference type="Pfam" id="PF07508">
    <property type="entry name" value="Recombinase"/>
    <property type="match status" value="1"/>
</dbReference>
<evidence type="ECO:0000313" key="6">
    <source>
        <dbReference type="Proteomes" id="UP001387293"/>
    </source>
</evidence>
<keyword evidence="3" id="KW-0175">Coiled coil</keyword>
<sequence>MLQPRDLKGRKAISYARWSSGRQAKGDSLRRQTENAQEFCATYGLTIDLALVDDGVSAFKGANLEASLGKFVTDVKSGKIAKDVVLIVENIDRITRVKPTQAIRYFLGLLDTGLTLVTLTDQRVHTAEGYDDNFSNLMMSLMAMQAAYDFSAKISFRVGSSWVGRVKAAKEGGRVRVSKVPFWIDQKTQQFNDRVEDARLVFGLARQGAGQAAITNRLNEGRIPSSRGGTWGKSMVQDVLKSPAAYGSLVLKGEEIRDYFPPLISETEWLAIQHQHRSRHRNSQADSTRNLFPRLLRCGQCGSTMNMTSSRFSGKVFSYLVCSGKALRRTNCNQPNVKYDELERMLVEQIGFLAVMDRDDAKASPAGNPASEIEDAIKALEFKQRNVLDGIAEADTSDVRRVLLAQADALSKNIDLKKKELRGAREAMARHTSVADATAEELDAYAEEIQRLAKTDRKEARRLIGDLIERINLNTDEEGTLHISVAFFDRNASVDAASE</sequence>
<dbReference type="SUPFAM" id="SSF53041">
    <property type="entry name" value="Resolvase-like"/>
    <property type="match status" value="1"/>
</dbReference>
<proteinExistence type="predicted"/>
<dbReference type="Gene3D" id="3.90.1750.20">
    <property type="entry name" value="Putative Large Serine Recombinase, Chain B, Domain 2"/>
    <property type="match status" value="1"/>
</dbReference>
<name>A0ABU8KXS9_9HYPH</name>
<dbReference type="RefSeq" id="WP_337106842.1">
    <property type="nucleotide sequence ID" value="NZ_JAPYKS010000009.1"/>
</dbReference>
<dbReference type="InterPro" id="IPR038109">
    <property type="entry name" value="DNA_bind_recomb_sf"/>
</dbReference>
<dbReference type="PANTHER" id="PTHR30461">
    <property type="entry name" value="DNA-INVERTASE FROM LAMBDOID PROPHAGE"/>
    <property type="match status" value="1"/>
</dbReference>
<feature type="domain" description="Resolvase/invertase-type recombinase catalytic" evidence="4">
    <location>
        <begin position="12"/>
        <end position="171"/>
    </location>
</feature>
<dbReference type="InterPro" id="IPR006119">
    <property type="entry name" value="Resolv_N"/>
</dbReference>
<evidence type="ECO:0000313" key="5">
    <source>
        <dbReference type="EMBL" id="MEI9409915.1"/>
    </source>
</evidence>
<dbReference type="Pfam" id="PF00239">
    <property type="entry name" value="Resolvase"/>
    <property type="match status" value="1"/>
</dbReference>
<dbReference type="InterPro" id="IPR011109">
    <property type="entry name" value="DNA_bind_recombinase_dom"/>
</dbReference>
<dbReference type="SMART" id="SM00857">
    <property type="entry name" value="Resolvase"/>
    <property type="match status" value="1"/>
</dbReference>
<evidence type="ECO:0000256" key="3">
    <source>
        <dbReference type="SAM" id="Coils"/>
    </source>
</evidence>
<evidence type="ECO:0000259" key="4">
    <source>
        <dbReference type="SMART" id="SM00857"/>
    </source>
</evidence>
<keyword evidence="6" id="KW-1185">Reference proteome</keyword>
<dbReference type="InterPro" id="IPR050639">
    <property type="entry name" value="SSR_resolvase"/>
</dbReference>
<dbReference type="PANTHER" id="PTHR30461:SF2">
    <property type="entry name" value="SERINE RECOMBINASE PINE-RELATED"/>
    <property type="match status" value="1"/>
</dbReference>
<keyword evidence="1" id="KW-0238">DNA-binding</keyword>
<comment type="caution">
    <text evidence="5">The sequence shown here is derived from an EMBL/GenBank/DDBJ whole genome shotgun (WGS) entry which is preliminary data.</text>
</comment>
<organism evidence="5 6">
    <name type="scientific">Mesorhizobium salmacidum</name>
    <dbReference type="NCBI Taxonomy" id="3015171"/>
    <lineage>
        <taxon>Bacteria</taxon>
        <taxon>Pseudomonadati</taxon>
        <taxon>Pseudomonadota</taxon>
        <taxon>Alphaproteobacteria</taxon>
        <taxon>Hyphomicrobiales</taxon>
        <taxon>Phyllobacteriaceae</taxon>
        <taxon>Mesorhizobium</taxon>
    </lineage>
</organism>
<dbReference type="Gene3D" id="3.40.50.1390">
    <property type="entry name" value="Resolvase, N-terminal catalytic domain"/>
    <property type="match status" value="1"/>
</dbReference>
<dbReference type="CDD" id="cd00338">
    <property type="entry name" value="Ser_Recombinase"/>
    <property type="match status" value="1"/>
</dbReference>
<dbReference type="InterPro" id="IPR036162">
    <property type="entry name" value="Resolvase-like_N_sf"/>
</dbReference>
<keyword evidence="2" id="KW-0233">DNA recombination</keyword>
<accession>A0ABU8KXS9</accession>
<dbReference type="EMBL" id="JAPYKS010000009">
    <property type="protein sequence ID" value="MEI9409915.1"/>
    <property type="molecule type" value="Genomic_DNA"/>
</dbReference>